<gene>
    <name evidence="1" type="ORF">L1987_50305</name>
</gene>
<reference evidence="2" key="1">
    <citation type="journal article" date="2022" name="Mol. Ecol. Resour.">
        <title>The genomes of chicory, endive, great burdock and yacon provide insights into Asteraceae palaeo-polyploidization history and plant inulin production.</title>
        <authorList>
            <person name="Fan W."/>
            <person name="Wang S."/>
            <person name="Wang H."/>
            <person name="Wang A."/>
            <person name="Jiang F."/>
            <person name="Liu H."/>
            <person name="Zhao H."/>
            <person name="Xu D."/>
            <person name="Zhang Y."/>
        </authorList>
    </citation>
    <scope>NUCLEOTIDE SEQUENCE [LARGE SCALE GENOMIC DNA]</scope>
    <source>
        <strain evidence="2">cv. Yunnan</strain>
    </source>
</reference>
<name>A0ACB9ELX9_9ASTR</name>
<sequence>MPFSRYQIRNEFSLADPELYKSADKDDPEALLEGVAMAGLVGVLRQLGDLAEFAAEIFHGLHEEVMATAARGHGLLTRVQQVESDLPLIERAFLSQTGHSAFFSSSGISWHLNLQTEQNLITKGDLPRFVMDSYEECRGPPRLFLLDKFDVAGAGACLKRYTDPSFYKVEVSSYEMMNAEAQRDKKIRKTKKKASRWKNGDTPEVFQTSHVKLHQLLLEERVQNGASEPARRVKIKKREIKFPFDTETGKGYMEKLLNSPPEDKLVHEVKMVNSPLHLPTNGSEEPELETLEIKMVNSPLDDIEEKHISVVEENKEDGIDDIYQSDDVASETDNYMDALATMESEVETDVEFKAANTDPIIKEETFSDSNLEKLQKSQFSDPQSASDDASSPIKNKITTFSYSDSDSTTTSSNNMSPRPINPPHAFASTEIPFRPRVLPTQVTDNCIEVGDNADLLGDQETILKGNISKESDLSEMSSNNFVDVNIPTKKGEIEIDPEDVVASSIDENNMSNSTVVNSHVEEQSFGPSLDQLDICEDDVIESKSDPAEARVSYSNEDETELKDEETVSVDSESQNESVAVCDPDDGKNEDNNHFILKDEKEVNEREPESFGSEPKDSFPVPVLVPDEFESNELKDLSTTEEPGENGRVINGSSIVHNSDESVEKESIEESVISPELDSIPSAYYDHSHIQFLDSIHSNGNENDINKPSSELIESDEKKELSEESVISPDLNSIPSASNDQSNIQILDNICDRNENDVDNQVNEMKESSVELVNSLESDSILSAYNDDPNIQFLDSIHENGDENDVNNHEGEKKELSEESVFSLGSDSIPSAYSDHPNIQIFDNIHENVIENDGYTSVKESSYESREKKEPSNEPVISLESDSIPSAYSDHPNIQFLDSLHNNGNGNDIESIESSEKKESSEESVIYLESDSTPPASYDHSNLQDETVFVTKKTDQNGLQDASPDVNFQSNAQSLDYGPDLAESAEAQESKSSSVGQDGKINELEAASFISNRSVSIEETTDQLETLESHHHLNQDPVEPSVVELLLPKLAPITMEEMPPLPPLPPMQWRMGRFQNPSLMSIPGGNQDDISHFPPVSSQIETRPSLNQNEISRNEEPEHDYEVNKVKFAEEIVPQPPFNREESQSDSISEPEIIRLPSTSSLPSGDDEMPNGIRPMKIHRPRTPLIDAVAAHDKNKLRKVTERAIPLFPKEEEKDTFLEQIRAKSFNLKPAVPTRPIIQGPTTNLRVAAILEKANAIRQAFAGSDDDEDDNDSWSE</sequence>
<proteinExistence type="predicted"/>
<evidence type="ECO:0000313" key="1">
    <source>
        <dbReference type="EMBL" id="KAI3759919.1"/>
    </source>
</evidence>
<dbReference type="Proteomes" id="UP001056120">
    <property type="component" value="Linkage Group LG17"/>
</dbReference>
<protein>
    <submittedName>
        <fullName evidence="1">Uncharacterized protein</fullName>
    </submittedName>
</protein>
<comment type="caution">
    <text evidence="1">The sequence shown here is derived from an EMBL/GenBank/DDBJ whole genome shotgun (WGS) entry which is preliminary data.</text>
</comment>
<evidence type="ECO:0000313" key="2">
    <source>
        <dbReference type="Proteomes" id="UP001056120"/>
    </source>
</evidence>
<dbReference type="EMBL" id="CM042034">
    <property type="protein sequence ID" value="KAI3759919.1"/>
    <property type="molecule type" value="Genomic_DNA"/>
</dbReference>
<accession>A0ACB9ELX9</accession>
<organism evidence="1 2">
    <name type="scientific">Smallanthus sonchifolius</name>
    <dbReference type="NCBI Taxonomy" id="185202"/>
    <lineage>
        <taxon>Eukaryota</taxon>
        <taxon>Viridiplantae</taxon>
        <taxon>Streptophyta</taxon>
        <taxon>Embryophyta</taxon>
        <taxon>Tracheophyta</taxon>
        <taxon>Spermatophyta</taxon>
        <taxon>Magnoliopsida</taxon>
        <taxon>eudicotyledons</taxon>
        <taxon>Gunneridae</taxon>
        <taxon>Pentapetalae</taxon>
        <taxon>asterids</taxon>
        <taxon>campanulids</taxon>
        <taxon>Asterales</taxon>
        <taxon>Asteraceae</taxon>
        <taxon>Asteroideae</taxon>
        <taxon>Heliantheae alliance</taxon>
        <taxon>Millerieae</taxon>
        <taxon>Smallanthus</taxon>
    </lineage>
</organism>
<keyword evidence="2" id="KW-1185">Reference proteome</keyword>
<reference evidence="1 2" key="2">
    <citation type="journal article" date="2022" name="Mol. Ecol. Resour.">
        <title>The genomes of chicory, endive, great burdock and yacon provide insights into Asteraceae paleo-polyploidization history and plant inulin production.</title>
        <authorList>
            <person name="Fan W."/>
            <person name="Wang S."/>
            <person name="Wang H."/>
            <person name="Wang A."/>
            <person name="Jiang F."/>
            <person name="Liu H."/>
            <person name="Zhao H."/>
            <person name="Xu D."/>
            <person name="Zhang Y."/>
        </authorList>
    </citation>
    <scope>NUCLEOTIDE SEQUENCE [LARGE SCALE GENOMIC DNA]</scope>
    <source>
        <strain evidence="2">cv. Yunnan</strain>
        <tissue evidence="1">Leaves</tissue>
    </source>
</reference>